<reference evidence="3 4" key="1">
    <citation type="journal article" date="2016" name="Nat. Commun.">
        <title>Thousands of microbial genomes shed light on interconnected biogeochemical processes in an aquifer system.</title>
        <authorList>
            <person name="Anantharaman K."/>
            <person name="Brown C.T."/>
            <person name="Hug L.A."/>
            <person name="Sharon I."/>
            <person name="Castelle C.J."/>
            <person name="Probst A.J."/>
            <person name="Thomas B.C."/>
            <person name="Singh A."/>
            <person name="Wilkins M.J."/>
            <person name="Karaoz U."/>
            <person name="Brodie E.L."/>
            <person name="Williams K.H."/>
            <person name="Hubbard S.S."/>
            <person name="Banfield J.F."/>
        </authorList>
    </citation>
    <scope>NUCLEOTIDE SEQUENCE [LARGE SCALE GENOMIC DNA]</scope>
</reference>
<keyword evidence="1" id="KW-0175">Coiled coil</keyword>
<evidence type="ECO:0000313" key="4">
    <source>
        <dbReference type="Proteomes" id="UP000177309"/>
    </source>
</evidence>
<feature type="coiled-coil region" evidence="1">
    <location>
        <begin position="254"/>
        <end position="309"/>
    </location>
</feature>
<evidence type="ECO:0000256" key="1">
    <source>
        <dbReference type="SAM" id="Coils"/>
    </source>
</evidence>
<feature type="region of interest" description="Disordered" evidence="2">
    <location>
        <begin position="191"/>
        <end position="251"/>
    </location>
</feature>
<proteinExistence type="predicted"/>
<organism evidence="3 4">
    <name type="scientific">candidate division WOR-1 bacterium RIFOXYC2_FULL_41_25</name>
    <dbReference type="NCBI Taxonomy" id="1802586"/>
    <lineage>
        <taxon>Bacteria</taxon>
        <taxon>Bacillati</taxon>
        <taxon>Saganbacteria</taxon>
    </lineage>
</organism>
<dbReference type="EMBL" id="MEUI01000032">
    <property type="protein sequence ID" value="OGC33530.1"/>
    <property type="molecule type" value="Genomic_DNA"/>
</dbReference>
<dbReference type="AlphaFoldDB" id="A0A1F4TLZ8"/>
<dbReference type="Proteomes" id="UP000177309">
    <property type="component" value="Unassembled WGS sequence"/>
</dbReference>
<protein>
    <submittedName>
        <fullName evidence="3">Uncharacterized protein</fullName>
    </submittedName>
</protein>
<feature type="compositionally biased region" description="Acidic residues" evidence="2">
    <location>
        <begin position="192"/>
        <end position="205"/>
    </location>
</feature>
<comment type="caution">
    <text evidence="3">The sequence shown here is derived from an EMBL/GenBank/DDBJ whole genome shotgun (WGS) entry which is preliminary data.</text>
</comment>
<feature type="compositionally biased region" description="Basic residues" evidence="2">
    <location>
        <begin position="213"/>
        <end position="222"/>
    </location>
</feature>
<gene>
    <name evidence="3" type="ORF">A2462_06965</name>
</gene>
<sequence>MPVTEVGKSEEALTGLVRHVIKKHGKGVGDLSQAVQLAVSDAIERSAGQIAADVTKSVLGERDVVVLTDQEAVNRNVADVLRDLGRGRQFGNWGSVIRSLFSSDRRSDASCKSVWGNIDLQDDGKLLEAAQIEVLKLRLRITTLEGCLRGHEIGVPREENSDGVEYDLFSDLKKRARGFRHSRRVSGSLFEDQYDDGDFDDEEEVEPRSKERFRGRREHRKSMGSTGTSDNAEAYEDEDFDSTTPSSHRSRTGADAFFKNLEKMQGQLAELQASLEKAVADREKAEQNRDEAKEESKGLRALLARKETKITLLERADTMVPELEESMREVMALRARLNGIVKAVRDGLDEKEPLGFFEFAEIERVMDECAALLKKIDDALVINFEGYVDASSLYAEVLSDIALNDGIPNSALFRKVSRLNGMLLGVLSFQNQFLREQAAERMANKEVNKTVEVPPWWGWKAPDAGADEECALIDFMSLLGVEDLEALKAVVKEGDTGKIRRKVLRSALKKFHPDILLGQINSAKVEGFDSKQALSEATAISQLLAKIEKALLSDIKVLEFYLELYAMNSQDDGMMVTWEQIYPAMAAFLCSREPAKQAAAK</sequence>
<evidence type="ECO:0000313" key="3">
    <source>
        <dbReference type="EMBL" id="OGC33530.1"/>
    </source>
</evidence>
<name>A0A1F4TLZ8_UNCSA</name>
<evidence type="ECO:0000256" key="2">
    <source>
        <dbReference type="SAM" id="MobiDB-lite"/>
    </source>
</evidence>
<accession>A0A1F4TLZ8</accession>